<keyword evidence="3" id="KW-0813">Transport</keyword>
<proteinExistence type="predicted"/>
<feature type="region of interest" description="Disordered" evidence="13">
    <location>
        <begin position="1"/>
        <end position="47"/>
    </location>
</feature>
<dbReference type="AlphaFoldDB" id="A0A9W3F4Q5"/>
<gene>
    <name evidence="15" type="primary">TBC1D5</name>
</gene>
<feature type="domain" description="Rab-GAP TBC" evidence="14">
    <location>
        <begin position="81"/>
        <end position="356"/>
    </location>
</feature>
<dbReference type="GO" id="GO:0006914">
    <property type="term" value="P:autophagy"/>
    <property type="evidence" value="ECO:0007669"/>
    <property type="project" value="UniProtKB-KW"/>
</dbReference>
<dbReference type="RefSeq" id="XP_010964358.1">
    <property type="nucleotide sequence ID" value="XM_010966056.2"/>
</dbReference>
<evidence type="ECO:0000313" key="15">
    <source>
        <dbReference type="RefSeq" id="XP_010964358.1"/>
    </source>
</evidence>
<evidence type="ECO:0000259" key="14">
    <source>
        <dbReference type="PROSITE" id="PS50086"/>
    </source>
</evidence>
<name>A0A9W3F4Q5_CAMBA</name>
<dbReference type="FunFam" id="1.10.8.270:FF:000011">
    <property type="entry name" value="TBC1 domain family member 5"/>
    <property type="match status" value="1"/>
</dbReference>
<keyword evidence="8" id="KW-0072">Autophagy</keyword>
<dbReference type="PROSITE" id="PS50086">
    <property type="entry name" value="TBC_RABGAP"/>
    <property type="match status" value="1"/>
</dbReference>
<dbReference type="GO" id="GO:0005776">
    <property type="term" value="C:autophagosome"/>
    <property type="evidence" value="ECO:0007669"/>
    <property type="project" value="UniProtKB-SubCell"/>
</dbReference>
<protein>
    <recommendedName>
        <fullName evidence="12">TBC1 domain family member 5</fullName>
    </recommendedName>
</protein>
<feature type="compositionally biased region" description="Low complexity" evidence="13">
    <location>
        <begin position="758"/>
        <end position="770"/>
    </location>
</feature>
<dbReference type="FunFam" id="1.10.472.80:FF:000010">
    <property type="entry name" value="Putative TBC1 domain family member 5"/>
    <property type="match status" value="1"/>
</dbReference>
<sequence length="792" mass="88314">MYPSLSETRHPLEPEEQEVGIDPLSSDSSKPGGDSNKNGRRASSTLDSDGTFNSYRKEWEELFVNNNYLATIRQKGINGQLRSSRFRSICWKLFLCVLPQDKSQWVSRIQELRAWYSNVKEIHITNPRKVVGQQDLMINNPLSQDEGSLWNKFFQDKELRSMIEQDVKRTFPEMQFFQQENVRKILTDVLFCYARENEQLLYKQGMHELLAPIVFTLHCDHQAFLHASESAQPSEEMKTLLNPEYLEHDAYAMFSQLMQIFSIYLRDQMISGKETLMTPIPFARPQDLGPTIAIVTKVNQIQDHLLKKHDIELYMHLNRLEIAPQIYGLRWVRLLFGREFPLQDLLVVWDALFADGLSLGLVDYIFIAMLLYIRDALISSNYQTCLGLLMHYPLIGDVHSLILKALFLRDPKRNPRPVTYQFHPNLDYYKARGADLMNKSRTNAKGAPLNINKVSNSLINFGRKLISPAMAPGSVGGPVLGGVGSSPSPAVVPTRTLAEAPRHPLQQQQQQQKSESMPVQLNKGDVVTGSDAQVSVPVQTLTDLPGQSSKNISSSPSTESLPGGREFTGSPPSSATKKDSFFSNISRSRSHSKTMGRKESEEELEAQISFLQGQLNDLDAMCKYCAKVMDAHLVNIQDVILQENLEKEDQILVSLAGLKQIKDILKGSLRFNQSQLEAEENAQITISDDHYQGPGAIKQAPAAAPGRTDGGGMDDFILLSKEDEGGSPRAPLSGQAQPLRPIRSSARPTLVFSDPLTGPASASSSNPSSSPDDDSSGHSKDSGFTIVSPLDL</sequence>
<dbReference type="InterPro" id="IPR000195">
    <property type="entry name" value="Rab-GAP-TBC_dom"/>
</dbReference>
<dbReference type="Pfam" id="PF00566">
    <property type="entry name" value="RabGAP-TBC"/>
    <property type="match status" value="1"/>
</dbReference>
<keyword evidence="7" id="KW-0653">Protein transport</keyword>
<dbReference type="GO" id="GO:0010008">
    <property type="term" value="C:endosome membrane"/>
    <property type="evidence" value="ECO:0007669"/>
    <property type="project" value="UniProtKB-SubCell"/>
</dbReference>
<evidence type="ECO:0000256" key="9">
    <source>
        <dbReference type="ARBA" id="ARBA00023136"/>
    </source>
</evidence>
<reference evidence="15" key="1">
    <citation type="submission" date="2025-08" db="UniProtKB">
        <authorList>
            <consortium name="RefSeq"/>
        </authorList>
    </citation>
    <scope>IDENTIFICATION</scope>
    <source>
        <tissue evidence="15">Blood</tissue>
    </source>
</reference>
<dbReference type="Gene3D" id="1.10.472.80">
    <property type="entry name" value="Ypt/Rab-GAP domain of gyp1p, domain 3"/>
    <property type="match status" value="1"/>
</dbReference>
<dbReference type="GO" id="GO:0015031">
    <property type="term" value="P:protein transport"/>
    <property type="evidence" value="ECO:0007669"/>
    <property type="project" value="UniProtKB-KW"/>
</dbReference>
<evidence type="ECO:0000256" key="11">
    <source>
        <dbReference type="ARBA" id="ARBA00062017"/>
    </source>
</evidence>
<evidence type="ECO:0000256" key="10">
    <source>
        <dbReference type="ARBA" id="ARBA00023329"/>
    </source>
</evidence>
<feature type="region of interest" description="Disordered" evidence="13">
    <location>
        <begin position="540"/>
        <end position="600"/>
    </location>
</feature>
<keyword evidence="4" id="KW-0343">GTPase activation</keyword>
<comment type="subunit">
    <text evidence="11">Interacts with MAP1LC3A, MAP1LC3B, MAP1LC3C, GABARAP, GABARAPL1, GABARAPL2. Interacts with VPS29 and VPS35; indicative for an association with retromer CSC subcomplex. MAP1LC3A and VPS29 compete for binding to TBC1D5. Interacts with AP2M1; indicative for an association with the AP2 complex. Interacts with ULK1 and ATG13 (phosphorylated); indicative for an association with the activated ULK1-ATG13-FIP200 complex. Interacts with ATG9A; the interactions seems to be restricted to the AP2-clathrin-associated fraction of ATG9A.</text>
</comment>
<accession>A0A9W3F4Q5</accession>
<dbReference type="SUPFAM" id="SSF47923">
    <property type="entry name" value="Ypt/Rab-GAP domain of gyp1p"/>
    <property type="match status" value="2"/>
</dbReference>
<dbReference type="PANTHER" id="PTHR22957">
    <property type="entry name" value="TBC1 DOMAIN FAMILY MEMBER GTPASE-ACTIVATING PROTEIN"/>
    <property type="match status" value="1"/>
</dbReference>
<dbReference type="InterPro" id="IPR035969">
    <property type="entry name" value="Rab-GAP_TBC_sf"/>
</dbReference>
<evidence type="ECO:0000256" key="4">
    <source>
        <dbReference type="ARBA" id="ARBA00022468"/>
    </source>
</evidence>
<dbReference type="GO" id="GO:0005096">
    <property type="term" value="F:GTPase activator activity"/>
    <property type="evidence" value="ECO:0007669"/>
    <property type="project" value="UniProtKB-KW"/>
</dbReference>
<evidence type="ECO:0000256" key="7">
    <source>
        <dbReference type="ARBA" id="ARBA00022927"/>
    </source>
</evidence>
<keyword evidence="10" id="KW-0968">Cytoplasmic vesicle</keyword>
<evidence type="ECO:0000256" key="8">
    <source>
        <dbReference type="ARBA" id="ARBA00023006"/>
    </source>
</evidence>
<dbReference type="SMART" id="SM00164">
    <property type="entry name" value="TBC"/>
    <property type="match status" value="1"/>
</dbReference>
<keyword evidence="6" id="KW-0967">Endosome</keyword>
<evidence type="ECO:0000256" key="3">
    <source>
        <dbReference type="ARBA" id="ARBA00022448"/>
    </source>
</evidence>
<organism evidence="15">
    <name type="scientific">Camelus bactrianus</name>
    <name type="common">Bactrian camel</name>
    <dbReference type="NCBI Taxonomy" id="9837"/>
    <lineage>
        <taxon>Eukaryota</taxon>
        <taxon>Metazoa</taxon>
        <taxon>Chordata</taxon>
        <taxon>Craniata</taxon>
        <taxon>Vertebrata</taxon>
        <taxon>Euteleostomi</taxon>
        <taxon>Mammalia</taxon>
        <taxon>Eutheria</taxon>
        <taxon>Laurasiatheria</taxon>
        <taxon>Artiodactyla</taxon>
        <taxon>Tylopoda</taxon>
        <taxon>Camelidae</taxon>
        <taxon>Camelus</taxon>
    </lineage>
</organism>
<evidence type="ECO:0000256" key="12">
    <source>
        <dbReference type="ARBA" id="ARBA00072014"/>
    </source>
</evidence>
<keyword evidence="9" id="KW-0472">Membrane</keyword>
<feature type="compositionally biased region" description="Polar residues" evidence="13">
    <location>
        <begin position="570"/>
        <end position="587"/>
    </location>
</feature>
<dbReference type="KEGG" id="cbai:105077632"/>
<keyword evidence="5" id="KW-0597">Phosphoprotein</keyword>
<feature type="compositionally biased region" description="Polar residues" evidence="13">
    <location>
        <begin position="540"/>
        <end position="560"/>
    </location>
</feature>
<dbReference type="Gene3D" id="1.10.8.270">
    <property type="entry name" value="putative rabgap domain of human tbc1 domain family member 14 like domains"/>
    <property type="match status" value="1"/>
</dbReference>
<evidence type="ECO:0000256" key="5">
    <source>
        <dbReference type="ARBA" id="ARBA00022553"/>
    </source>
</evidence>
<feature type="region of interest" description="Disordered" evidence="13">
    <location>
        <begin position="689"/>
        <end position="792"/>
    </location>
</feature>
<evidence type="ECO:0000256" key="2">
    <source>
        <dbReference type="ARBA" id="ARBA00004608"/>
    </source>
</evidence>
<comment type="subcellular location">
    <subcellularLocation>
        <location evidence="1">Cytoplasmic vesicle</location>
        <location evidence="1">Autophagosome</location>
    </subcellularLocation>
    <subcellularLocation>
        <location evidence="2">Endosome membrane</location>
    </subcellularLocation>
</comment>
<dbReference type="CTD" id="9779"/>
<evidence type="ECO:0000256" key="6">
    <source>
        <dbReference type="ARBA" id="ARBA00022753"/>
    </source>
</evidence>
<evidence type="ECO:0000256" key="1">
    <source>
        <dbReference type="ARBA" id="ARBA00004419"/>
    </source>
</evidence>
<dbReference type="PANTHER" id="PTHR22957:SF337">
    <property type="entry name" value="TBC1 DOMAIN FAMILY MEMBER 5"/>
    <property type="match status" value="1"/>
</dbReference>
<evidence type="ECO:0000256" key="13">
    <source>
        <dbReference type="SAM" id="MobiDB-lite"/>
    </source>
</evidence>
<dbReference type="OrthoDB" id="27140at2759"/>